<evidence type="ECO:0000256" key="1">
    <source>
        <dbReference type="SAM" id="MobiDB-lite"/>
    </source>
</evidence>
<dbReference type="RefSeq" id="WP_200305373.1">
    <property type="nucleotide sequence ID" value="NZ_NRSG01000028.1"/>
</dbReference>
<keyword evidence="3" id="KW-1185">Reference proteome</keyword>
<feature type="region of interest" description="Disordered" evidence="1">
    <location>
        <begin position="1596"/>
        <end position="1621"/>
    </location>
</feature>
<evidence type="ECO:0000313" key="3">
    <source>
        <dbReference type="Proteomes" id="UP000697995"/>
    </source>
</evidence>
<evidence type="ECO:0008006" key="4">
    <source>
        <dbReference type="Google" id="ProtNLM"/>
    </source>
</evidence>
<dbReference type="InterPro" id="IPR019734">
    <property type="entry name" value="TPR_rpt"/>
</dbReference>
<dbReference type="PANTHER" id="PTHR19959:SF119">
    <property type="entry name" value="FUNGAL LIPASE-LIKE DOMAIN-CONTAINING PROTEIN"/>
    <property type="match status" value="1"/>
</dbReference>
<evidence type="ECO:0000313" key="2">
    <source>
        <dbReference type="EMBL" id="MBK1657789.1"/>
    </source>
</evidence>
<proteinExistence type="predicted"/>
<dbReference type="SUPFAM" id="SSF50494">
    <property type="entry name" value="Trypsin-like serine proteases"/>
    <property type="match status" value="1"/>
</dbReference>
<dbReference type="Proteomes" id="UP000697995">
    <property type="component" value="Unassembled WGS sequence"/>
</dbReference>
<dbReference type="Pfam" id="PF13365">
    <property type="entry name" value="Trypsin_2"/>
    <property type="match status" value="1"/>
</dbReference>
<dbReference type="Gene3D" id="1.25.40.10">
    <property type="entry name" value="Tetratricopeptide repeat domain"/>
    <property type="match status" value="6"/>
</dbReference>
<dbReference type="SUPFAM" id="SSF48452">
    <property type="entry name" value="TPR-like"/>
    <property type="match status" value="5"/>
</dbReference>
<dbReference type="PANTHER" id="PTHR19959">
    <property type="entry name" value="KINESIN LIGHT CHAIN"/>
    <property type="match status" value="1"/>
</dbReference>
<dbReference type="EMBL" id="NRSG01000028">
    <property type="protein sequence ID" value="MBK1657789.1"/>
    <property type="molecule type" value="Genomic_DNA"/>
</dbReference>
<dbReference type="InterPro" id="IPR009003">
    <property type="entry name" value="Peptidase_S1_PA"/>
</dbReference>
<gene>
    <name evidence="2" type="ORF">CKO45_06040</name>
</gene>
<dbReference type="InterPro" id="IPR011990">
    <property type="entry name" value="TPR-like_helical_dom_sf"/>
</dbReference>
<comment type="caution">
    <text evidence="2">The sequence shown here is derived from an EMBL/GenBank/DDBJ whole genome shotgun (WGS) entry which is preliminary data.</text>
</comment>
<protein>
    <recommendedName>
        <fullName evidence="4">Tetratricopeptide repeat protein</fullName>
    </recommendedName>
</protein>
<dbReference type="SMART" id="SM00028">
    <property type="entry name" value="TPR"/>
    <property type="match status" value="12"/>
</dbReference>
<organism evidence="2 3">
    <name type="scientific">Paracraurococcus ruber</name>
    <dbReference type="NCBI Taxonomy" id="77675"/>
    <lineage>
        <taxon>Bacteria</taxon>
        <taxon>Pseudomonadati</taxon>
        <taxon>Pseudomonadota</taxon>
        <taxon>Alphaproteobacteria</taxon>
        <taxon>Acetobacterales</taxon>
        <taxon>Roseomonadaceae</taxon>
        <taxon>Paracraurococcus</taxon>
    </lineage>
</organism>
<sequence length="1621" mass="170589">MPDAGRVVEVKGASEGSGYLVGPGLVLTAWHVVWPKDGGPPPEEIRVRILRDYLAAKGNDRLRTRPARVVWPRAEPGRDHDFALLQMTDGPTGPGDDAVPWADLPASGEVHVETLGFPDLAIVEGGVLEGGGEEPVRRRETRAAAGTVLAGSGLTEREAHSRGTFEIALRPEALPDGPAIGWEGMSGAAVFAGTGLVGVVRDAAEARSSLHKLKALPVGRLFRQADVREALAQAGLAAPPRAEPLVDVAEALRLMTTLRMRRGYVPITDEEVAKRPTALVVADYGVVPYDDSRGLLGALGDGRKDTLLGWATSGGGKSVRLMHAAGGRGKTRLALEAVTRLNGDLGFAWQAGLVRHAQLGAALDVGGGPLAGLLERRGASGVFLAIDYAEAKSDQVRRLAEVLAEAPLGGPIRVLLLARTDAWWAGCLDAIGTVARGAFDEEPVAAAGTVFAAPDRARLFEAACAAFADRLSAAPREPGAPPLAAADWQFRAADPGRDGSPLDLSLRAYLRVRGVGVADSPLATMAHEERLHVRRALRHELASEPREPVVALAARSAAALTLLQGLASGEGEDALTRLVGLTAGLAGRHAEPRERDAVVGALLAVYSTKSGAVLPILPDLVGEQAVGEALSDAPALLPAVLDAFPEHRTRALTVLNRITRRAEGRAPVHDAKVAGPSQAALRAALGPRLVAPGFADALVAAALAEEGEIQEAALAALAGLDGGARGAAARVIMGAAARLVSFSVPPVRLRGFLGAVAWNAADSPSDGSEAASEERARLATTRSVFLVHAGLRREALAAAEEAAGLYRELAVGSPDAFRPALANALTILGVGLSNLGRREEALAAAKESVQLSRNLAADSPDAFRPALANALTNLALGLSALGRRETALAAAEEAARLYRELAEDDPDAFRPDLAKTFTNLLVGFSALGRREAALAAAEEAAWLYRELAATSPDAFRPDLARALNNLGVGLSDLGRREAALAATEEAARLYRELAEDDPDAFRPDLAMALTNLGPRLSDLGRREEALAATEEAARLYRELAAGSPDAFRPNLAMTLNNLGVGLSNLDRREEALAAAEEAAWLHRELAAGNPDVFRPDLAMALSNLGLRLSDVGRCEEALAASEEAAGLYRELAAGTPDAFRPDLALALTNLGPILSELDRREEALAAAEEAARLYRELAAGTPDAFRPALAMALTNLGLRLSNVGRREEALAAAEEAAGLYRELAAGTPDTFRPDLALALTNLWLRLSDVGRHEEALAATEEAARLYRELAAGSPDAFRPNLAMTLTNLGVGLSELDRREEALAAAEEAAGLYRELAAGNPDAFRPNLALALTNLWLRLSDVGRREEALAASEEAARLYRELAAGSPDAFRPNLAMTLTNLGFGLSELDRREEALAAAEEAAGLYRELAAGNPEAFSPNLAGALTNLELRLSELDRREEALAAAEEAAWLYRELAAGNPDAFRPHLAMTLNILGLGLSNLDRREAGLAATEEAVRLYRELAAASPDTFRPALARSLSIQGAILGDQDPAGALRSFEAALRALSGPFLADPEAFAQLMQHLRGMYLGACKTAAREPDEELLAPLAAALEDPVQGIVESRSRSRASKQGDWSPYRAAPCNSSHL</sequence>
<name>A0ABS1CTT2_9PROT</name>
<dbReference type="Pfam" id="PF13374">
    <property type="entry name" value="TPR_10"/>
    <property type="match status" value="9"/>
</dbReference>
<reference evidence="2 3" key="1">
    <citation type="journal article" date="2020" name="Microorganisms">
        <title>Osmotic Adaptation and Compatible Solute Biosynthesis of Phototrophic Bacteria as Revealed from Genome Analyses.</title>
        <authorList>
            <person name="Imhoff J.F."/>
            <person name="Rahn T."/>
            <person name="Kunzel S."/>
            <person name="Keller A."/>
            <person name="Neulinger S.C."/>
        </authorList>
    </citation>
    <scope>NUCLEOTIDE SEQUENCE [LARGE SCALE GENOMIC DNA]</scope>
    <source>
        <strain evidence="2 3">DSM 15382</strain>
    </source>
</reference>
<accession>A0ABS1CTT2</accession>